<keyword evidence="1" id="KW-0809">Transit peptide</keyword>
<dbReference type="InterPro" id="IPR004274">
    <property type="entry name" value="FCP1_dom"/>
</dbReference>
<keyword evidence="4" id="KW-1185">Reference proteome</keyword>
<comment type="caution">
    <text evidence="3">The sequence shown here is derived from an EMBL/GenBank/DDBJ whole genome shotgun (WGS) entry which is preliminary data.</text>
</comment>
<dbReference type="SMART" id="SM00577">
    <property type="entry name" value="CPDc"/>
    <property type="match status" value="1"/>
</dbReference>
<keyword evidence="1" id="KW-0813">Transport</keyword>
<organism evidence="3 4">
    <name type="scientific">Paramecium sonneborni</name>
    <dbReference type="NCBI Taxonomy" id="65129"/>
    <lineage>
        <taxon>Eukaryota</taxon>
        <taxon>Sar</taxon>
        <taxon>Alveolata</taxon>
        <taxon>Ciliophora</taxon>
        <taxon>Intramacronucleata</taxon>
        <taxon>Oligohymenophorea</taxon>
        <taxon>Peniculida</taxon>
        <taxon>Parameciidae</taxon>
        <taxon>Paramecium</taxon>
    </lineage>
</organism>
<name>A0A8S1MIA6_9CILI</name>
<evidence type="ECO:0000256" key="1">
    <source>
        <dbReference type="RuleBase" id="RU365079"/>
    </source>
</evidence>
<keyword evidence="1" id="KW-0653">Protein transport</keyword>
<dbReference type="InterPro" id="IPR050365">
    <property type="entry name" value="TIM50"/>
</dbReference>
<sequence length="384" mass="44789">MYSNNFKSLQDHSLSKDKLIYSLDSLNTQPKSKQKQILQRFYQTQNFSKLINQGQKKLSTKKEVFSTNIILNTTLRNVTPKINHINQEYYFSKQQQLQTTVRQPEKISKTLQSVLNKPNQNFNQEYSNNKIGQINTDRKHNLISLNSTKLIQKRKTENQEQTITKEKNNYKLNSPLLISLEDVVTQVTTQNLSKSKISPFEQAKSLSPPNKELSLKKKNNIYYVSAMCESMIDDTNPMSQIFQDHAIQTFNSINFCLNQQEKDLHQIQEKMIKWPKQNTKFNKTIVFDLDETLIHCYENNTTKPEILLPITFPSGEIVIANINVRPWAKEILLKLSEVCEVVIFTASHKCYAQQVIELLDKFKIIAKSQVKESILKIFEYQEEI</sequence>
<dbReference type="EMBL" id="CAJJDN010000035">
    <property type="protein sequence ID" value="CAD8077165.1"/>
    <property type="molecule type" value="Genomic_DNA"/>
</dbReference>
<evidence type="ECO:0000313" key="4">
    <source>
        <dbReference type="Proteomes" id="UP000692954"/>
    </source>
</evidence>
<dbReference type="Proteomes" id="UP000692954">
    <property type="component" value="Unassembled WGS sequence"/>
</dbReference>
<evidence type="ECO:0000259" key="2">
    <source>
        <dbReference type="PROSITE" id="PS50969"/>
    </source>
</evidence>
<proteinExistence type="inferred from homology"/>
<dbReference type="OrthoDB" id="277011at2759"/>
<gene>
    <name evidence="3" type="ORF">PSON_ATCC_30995.1.T0350359</name>
</gene>
<dbReference type="PROSITE" id="PS50969">
    <property type="entry name" value="FCP1"/>
    <property type="match status" value="1"/>
</dbReference>
<dbReference type="GO" id="GO:0005744">
    <property type="term" value="C:TIM23 mitochondrial import inner membrane translocase complex"/>
    <property type="evidence" value="ECO:0007669"/>
    <property type="project" value="UniProtKB-UniRule"/>
</dbReference>
<comment type="subcellular location">
    <subcellularLocation>
        <location evidence="1">Mitochondrion inner membrane</location>
        <topology evidence="1">Single-pass membrane protein</topology>
    </subcellularLocation>
</comment>
<evidence type="ECO:0000313" key="3">
    <source>
        <dbReference type="EMBL" id="CAD8077165.1"/>
    </source>
</evidence>
<feature type="domain" description="FCP1 homology" evidence="2">
    <location>
        <begin position="278"/>
        <end position="384"/>
    </location>
</feature>
<dbReference type="PANTHER" id="PTHR12210">
    <property type="entry name" value="DULLARD PROTEIN PHOSPHATASE"/>
    <property type="match status" value="1"/>
</dbReference>
<keyword evidence="1" id="KW-0496">Mitochondrion</keyword>
<comment type="similarity">
    <text evidence="1">Belongs to the TIM50 family.</text>
</comment>
<reference evidence="3" key="1">
    <citation type="submission" date="2021-01" db="EMBL/GenBank/DDBJ databases">
        <authorList>
            <consortium name="Genoscope - CEA"/>
            <person name="William W."/>
        </authorList>
    </citation>
    <scope>NUCLEOTIDE SEQUENCE</scope>
</reference>
<protein>
    <recommendedName>
        <fullName evidence="1">Mitochondrial import inner membrane translocase subunit TIM50</fullName>
    </recommendedName>
</protein>
<dbReference type="Pfam" id="PF03031">
    <property type="entry name" value="NIF"/>
    <property type="match status" value="1"/>
</dbReference>
<comment type="subunit">
    <text evidence="1">Component of the TIM23 complex.</text>
</comment>
<comment type="function">
    <text evidence="1">Essential component of the TIM23 complex, a complex that mediates the translocation of transit peptide-containing proteins across the mitochondrial inner membrane.</text>
</comment>
<dbReference type="GO" id="GO:0015031">
    <property type="term" value="P:protein transport"/>
    <property type="evidence" value="ECO:0007669"/>
    <property type="project" value="UniProtKB-KW"/>
</dbReference>
<dbReference type="AlphaFoldDB" id="A0A8S1MIA6"/>
<keyword evidence="1" id="KW-0811">Translocation</keyword>
<accession>A0A8S1MIA6</accession>